<accession>A0A6C0IUK6</accession>
<protein>
    <recommendedName>
        <fullName evidence="2">ADP ribosyltransferase domain-containing protein</fullName>
    </recommendedName>
</protein>
<dbReference type="PROSITE" id="PS51996">
    <property type="entry name" value="TR_MART"/>
    <property type="match status" value="1"/>
</dbReference>
<sequence length="678" mass="81627">MKIDKTLINKIFNKDQRERIKIKNKSDKIKLSEYNEFIPMYDIYSEKIYPISKENLYYRLIECHSRFITEEIKQWITNKFKKTKDANQSYNLEIIENYDIKTLLETSYKTLYKNSHKLGLSISICKRNSFNKYSRHLTPYYTKDELIKLGLNMKIINHESNSKLDLNDEQVHYKICKKISKNDISSQEILEHTKFIIASNISPLIANYSFMGSYYMNRYLRGVSKEPDHFLITIINKLASTMMNSPQLNNDYYLYRFIWDDSFIKKLQIGDTFIDEGFISTTRDPFYSPGLKSNFGLILVKIKIPKNKNIGLLIENLSLFPKEEEYLLPPKTELKLISKDNKFKYYHVNSQFENLIESKYEFELIGSKFKPLKNINNYDSFKVLDHASANIYTHEDSKIEIIRYFLRDYKVSNNQLNLEVDGRKYIIYYNWFDGTDSYKKLYYNKTGIHFTVYDDNEYPYINIEFGDEMIVNYLNQFYFYNKKRMIDKLDMELILRFAYIFKYNTFRLYLEYKNFSDISGTQHISESDSSYLYTNMYCNSLYMYLKENKKFYSNLEGYIDFFKFDFGYWKLNKLLDTPMSSDLQSRFKSLYDKQLTIKEFIIDIIENNFYYYAKLNDLFIQYEINNIFEKLYLDVDVGAYHQSKNNVIDKTEIPYEINKLNDNVDFKLVFNQPIRRIN</sequence>
<name>A0A6C0IUK6_9ZZZZ</name>
<dbReference type="SUPFAM" id="SSF56399">
    <property type="entry name" value="ADP-ribosylation"/>
    <property type="match status" value="1"/>
</dbReference>
<dbReference type="EMBL" id="MN740254">
    <property type="protein sequence ID" value="QHT96230.1"/>
    <property type="molecule type" value="Genomic_DNA"/>
</dbReference>
<dbReference type="Gene3D" id="3.90.176.10">
    <property type="entry name" value="Toxin ADP-ribosyltransferase, Chain A, domain 1"/>
    <property type="match status" value="1"/>
</dbReference>
<proteinExistence type="predicted"/>
<evidence type="ECO:0008006" key="2">
    <source>
        <dbReference type="Google" id="ProtNLM"/>
    </source>
</evidence>
<organism evidence="1">
    <name type="scientific">viral metagenome</name>
    <dbReference type="NCBI Taxonomy" id="1070528"/>
    <lineage>
        <taxon>unclassified sequences</taxon>
        <taxon>metagenomes</taxon>
        <taxon>organismal metagenomes</taxon>
    </lineage>
</organism>
<reference evidence="1" key="1">
    <citation type="journal article" date="2020" name="Nature">
        <title>Giant virus diversity and host interactions through global metagenomics.</title>
        <authorList>
            <person name="Schulz F."/>
            <person name="Roux S."/>
            <person name="Paez-Espino D."/>
            <person name="Jungbluth S."/>
            <person name="Walsh D.A."/>
            <person name="Denef V.J."/>
            <person name="McMahon K.D."/>
            <person name="Konstantinidis K.T."/>
            <person name="Eloe-Fadrosh E.A."/>
            <person name="Kyrpides N.C."/>
            <person name="Woyke T."/>
        </authorList>
    </citation>
    <scope>NUCLEOTIDE SEQUENCE</scope>
    <source>
        <strain evidence="1">GVMAG-M-3300024302-11</strain>
    </source>
</reference>
<evidence type="ECO:0000313" key="1">
    <source>
        <dbReference type="EMBL" id="QHT96230.1"/>
    </source>
</evidence>
<dbReference type="AlphaFoldDB" id="A0A6C0IUK6"/>